<proteinExistence type="predicted"/>
<dbReference type="SUPFAM" id="SSF143880">
    <property type="entry name" value="NE0471 N-terminal domain-like"/>
    <property type="match status" value="1"/>
</dbReference>
<dbReference type="Proteomes" id="UP001204144">
    <property type="component" value="Unassembled WGS sequence"/>
</dbReference>
<accession>A0AAE3H1K2</accession>
<dbReference type="Pfam" id="PF10387">
    <property type="entry name" value="DUF2442"/>
    <property type="match status" value="1"/>
</dbReference>
<dbReference type="EMBL" id="RJUF01000022">
    <property type="protein sequence ID" value="MCP9763228.1"/>
    <property type="molecule type" value="Genomic_DNA"/>
</dbReference>
<evidence type="ECO:0000313" key="1">
    <source>
        <dbReference type="EMBL" id="MCP9763228.1"/>
    </source>
</evidence>
<keyword evidence="2" id="KW-1185">Reference proteome</keyword>
<evidence type="ECO:0000313" key="2">
    <source>
        <dbReference type="Proteomes" id="UP001204144"/>
    </source>
</evidence>
<dbReference type="InterPro" id="IPR036782">
    <property type="entry name" value="NE0471-like_N"/>
</dbReference>
<sequence length="80" mass="9289">MLPKIKSVKPIPNYILEVEFEPSVQKQFSVLTYLKYTVYKPLADISFFNTVTVKYDTVVWGKNEEIDFDPFTIYSEGVSV</sequence>
<name>A0AAE3H1K2_9BACT</name>
<organism evidence="1 2">
    <name type="scientific">Lacihabitans soyangensis</name>
    <dbReference type="NCBI Taxonomy" id="869394"/>
    <lineage>
        <taxon>Bacteria</taxon>
        <taxon>Pseudomonadati</taxon>
        <taxon>Bacteroidota</taxon>
        <taxon>Cytophagia</taxon>
        <taxon>Cytophagales</taxon>
        <taxon>Leadbetterellaceae</taxon>
        <taxon>Lacihabitans</taxon>
    </lineage>
</organism>
<protein>
    <submittedName>
        <fullName evidence="1">DUF2442 domain-containing protein</fullName>
    </submittedName>
</protein>
<comment type="caution">
    <text evidence="1">The sequence shown here is derived from an EMBL/GenBank/DDBJ whole genome shotgun (WGS) entry which is preliminary data.</text>
</comment>
<dbReference type="RefSeq" id="WP_255037013.1">
    <property type="nucleotide sequence ID" value="NZ_RJUF01000022.1"/>
</dbReference>
<reference evidence="1 2" key="1">
    <citation type="submission" date="2018-11" db="EMBL/GenBank/DDBJ databases">
        <title>Novel bacteria species description.</title>
        <authorList>
            <person name="Han J.-H."/>
        </authorList>
    </citation>
    <scope>NUCLEOTIDE SEQUENCE [LARGE SCALE GENOMIC DNA]</scope>
    <source>
        <strain evidence="1 2">KCTC23259</strain>
    </source>
</reference>
<dbReference type="AlphaFoldDB" id="A0AAE3H1K2"/>
<dbReference type="Gene3D" id="3.30.2020.10">
    <property type="entry name" value="NE0471-like N-terminal domain"/>
    <property type="match status" value="1"/>
</dbReference>
<dbReference type="InterPro" id="IPR018841">
    <property type="entry name" value="DUF2442"/>
</dbReference>
<gene>
    <name evidence="1" type="ORF">EGI31_09685</name>
</gene>